<proteinExistence type="predicted"/>
<gene>
    <name evidence="1" type="ORF">JF539_12905</name>
</gene>
<dbReference type="AlphaFoldDB" id="A0A939EE13"/>
<accession>A0A939EE13</accession>
<evidence type="ECO:0000313" key="1">
    <source>
        <dbReference type="EMBL" id="MBN9671238.1"/>
    </source>
</evidence>
<evidence type="ECO:0000313" key="2">
    <source>
        <dbReference type="Proteomes" id="UP000664096"/>
    </source>
</evidence>
<dbReference type="EMBL" id="JAEKJZ010000002">
    <property type="protein sequence ID" value="MBN9671238.1"/>
    <property type="molecule type" value="Genomic_DNA"/>
</dbReference>
<organism evidence="1 2">
    <name type="scientific">Roseibium aggregatum</name>
    <dbReference type="NCBI Taxonomy" id="187304"/>
    <lineage>
        <taxon>Bacteria</taxon>
        <taxon>Pseudomonadati</taxon>
        <taxon>Pseudomonadota</taxon>
        <taxon>Alphaproteobacteria</taxon>
        <taxon>Hyphomicrobiales</taxon>
        <taxon>Stappiaceae</taxon>
        <taxon>Roseibium</taxon>
    </lineage>
</organism>
<dbReference type="Proteomes" id="UP000664096">
    <property type="component" value="Unassembled WGS sequence"/>
</dbReference>
<dbReference type="RefSeq" id="WP_207141083.1">
    <property type="nucleotide sequence ID" value="NZ_JAEKJZ010000002.1"/>
</dbReference>
<name>A0A939EE13_9HYPH</name>
<sequence length="333" mass="36141">MTKPTLLDFTADRIAAGHVSEDDVVTLRRYIYGDMAVSLDEGASLFTLNNAALTYAETWYELFPEAVGDILVHQARPAGYVSEDNAAWLIGQITYDGRVCSRTELDAVLHVLEKAREAPQELEIFALRAVAKLVLRGEGATRGGAQLKPGVICDGEVELLRRVLYAGAGCGGVAISRPEAEVLFDLNDATLEAENAPAWSELFAKAVASYLMALSGFTPPPREVALAREDWLNQPGGYEGGISGFFGKMFGGGLGGVRDAYRERPDPFAARGAAMEAEIAINEVVTEDEAAWLVDRIGRDGVLHENERALLRFIRQESPNIHPALHPLMDKVA</sequence>
<reference evidence="1" key="1">
    <citation type="submission" date="2020-12" db="EMBL/GenBank/DDBJ databases">
        <title>Oil enriched cultivation method for isolating marine PHA-producing bacteria.</title>
        <authorList>
            <person name="Zheng W."/>
            <person name="Yu S."/>
            <person name="Huang Y."/>
        </authorList>
    </citation>
    <scope>NUCLEOTIDE SEQUENCE</scope>
    <source>
        <strain evidence="1">SY-2-12</strain>
    </source>
</reference>
<comment type="caution">
    <text evidence="1">The sequence shown here is derived from an EMBL/GenBank/DDBJ whole genome shotgun (WGS) entry which is preliminary data.</text>
</comment>
<protein>
    <submittedName>
        <fullName evidence="1">Uncharacterized protein</fullName>
    </submittedName>
</protein>